<dbReference type="InterPro" id="IPR056345">
    <property type="entry name" value="Znf-C2H2_CIZ1"/>
</dbReference>
<feature type="compositionally biased region" description="Basic and acidic residues" evidence="4">
    <location>
        <begin position="540"/>
        <end position="550"/>
    </location>
</feature>
<feature type="compositionally biased region" description="Polar residues" evidence="4">
    <location>
        <begin position="551"/>
        <end position="560"/>
    </location>
</feature>
<evidence type="ECO:0000313" key="6">
    <source>
        <dbReference type="EMBL" id="KAK7602248.1"/>
    </source>
</evidence>
<name>A0AAN9TQF7_9HEMI</name>
<dbReference type="PANTHER" id="PTHR15491:SF9">
    <property type="entry name" value="CIP1-INTERACTING ZINC FINGER PROTEIN"/>
    <property type="match status" value="1"/>
</dbReference>
<evidence type="ECO:0000256" key="2">
    <source>
        <dbReference type="ARBA" id="ARBA00022771"/>
    </source>
</evidence>
<feature type="region of interest" description="Disordered" evidence="4">
    <location>
        <begin position="515"/>
        <end position="584"/>
    </location>
</feature>
<organism evidence="6 7">
    <name type="scientific">Parthenolecanium corni</name>
    <dbReference type="NCBI Taxonomy" id="536013"/>
    <lineage>
        <taxon>Eukaryota</taxon>
        <taxon>Metazoa</taxon>
        <taxon>Ecdysozoa</taxon>
        <taxon>Arthropoda</taxon>
        <taxon>Hexapoda</taxon>
        <taxon>Insecta</taxon>
        <taxon>Pterygota</taxon>
        <taxon>Neoptera</taxon>
        <taxon>Paraneoptera</taxon>
        <taxon>Hemiptera</taxon>
        <taxon>Sternorrhyncha</taxon>
        <taxon>Coccoidea</taxon>
        <taxon>Coccidae</taxon>
        <taxon>Parthenolecanium</taxon>
    </lineage>
</organism>
<dbReference type="InterPro" id="IPR003604">
    <property type="entry name" value="Matrin/U1-like-C_Znf_C2H2"/>
</dbReference>
<dbReference type="SMART" id="SM00451">
    <property type="entry name" value="ZnF_U1"/>
    <property type="match status" value="3"/>
</dbReference>
<dbReference type="InterPro" id="IPR026811">
    <property type="entry name" value="CIZ1"/>
</dbReference>
<accession>A0AAN9TQF7</accession>
<keyword evidence="1" id="KW-0479">Metal-binding</keyword>
<feature type="compositionally biased region" description="Acidic residues" evidence="4">
    <location>
        <begin position="528"/>
        <end position="539"/>
    </location>
</feature>
<reference evidence="6 7" key="1">
    <citation type="submission" date="2024-03" db="EMBL/GenBank/DDBJ databases">
        <title>Adaptation during the transition from Ophiocordyceps entomopathogen to insect associate is accompanied by gene loss and intensified selection.</title>
        <authorList>
            <person name="Ward C.M."/>
            <person name="Onetto C.A."/>
            <person name="Borneman A.R."/>
        </authorList>
    </citation>
    <scope>NUCLEOTIDE SEQUENCE [LARGE SCALE GENOMIC DNA]</scope>
    <source>
        <strain evidence="6">AWRI1</strain>
        <tissue evidence="6">Single Adult Female</tissue>
    </source>
</reference>
<gene>
    <name evidence="6" type="ORF">V9T40_009689</name>
</gene>
<proteinExistence type="predicted"/>
<keyword evidence="7" id="KW-1185">Reference proteome</keyword>
<sequence length="618" mass="71001">MTGRKHNPVNARGNFNINYTKPGMYNQQNRNRFAGNFGNKSNHFLNQVNPWLPQSNAGNFSNVGRNIGSDPQAQLVLASNLINNLLGPDSPLNKLSQPPPLLSLSNSSSSFGGPSFNRDRFGIPRSNLGKIQKYNDFRNVGKNKRFGNDRKNYGTIKDQSNKNVTGVMTAEKNEIIKIEDNKIENNDSNQTVSEKKKENENDSITANVDKKENGKITEDELKVSFSELPFALLYCHICRKHMWDDASFEKHLEGKPHKIMVEELKRGYDLRVELLRHEMRVMEQQRENDIQRAFRKGKNKAKMQQRDFCPMCNLNFLGSLPAHRKNERHQRLKKFLHPKCSPCAKEFYTRLEWDEHKLSAAHLKKLADAIKETRPDLENSEFDIIDFIEDINEEFEAEIIDIKVSGRRETADALTAVKCEPDEKSEQNVVNEKVAEKDENGQEEKAEDDEETRKLPKYVAGNPVGENFLMEKKGYLCRACNRFMLNQEDNKIHCQTVTHYNNIIKILKAQNKITSNRKRQNTTKNDEEITDDVSDSLDENELKRQKRDESTNTVCESISEIQVKGHPSPDEALGNGDQENFESELEKDNDVIPDLMTLETVPQNVKKDVVVYLSRVDE</sequence>
<protein>
    <recommendedName>
        <fullName evidence="5">C2H2-type domain-containing protein</fullName>
    </recommendedName>
</protein>
<dbReference type="AlphaFoldDB" id="A0AAN9TQF7"/>
<feature type="region of interest" description="Disordered" evidence="4">
    <location>
        <begin position="186"/>
        <end position="206"/>
    </location>
</feature>
<feature type="region of interest" description="Disordered" evidence="4">
    <location>
        <begin position="1"/>
        <end position="20"/>
    </location>
</feature>
<dbReference type="InterPro" id="IPR036236">
    <property type="entry name" value="Znf_C2H2_sf"/>
</dbReference>
<comment type="caution">
    <text evidence="6">The sequence shown here is derived from an EMBL/GenBank/DDBJ whole genome shotgun (WGS) entry which is preliminary data.</text>
</comment>
<evidence type="ECO:0000313" key="7">
    <source>
        <dbReference type="Proteomes" id="UP001367676"/>
    </source>
</evidence>
<dbReference type="Proteomes" id="UP001367676">
    <property type="component" value="Unassembled WGS sequence"/>
</dbReference>
<dbReference type="EMBL" id="JBBCAQ010000010">
    <property type="protein sequence ID" value="KAK7602248.1"/>
    <property type="molecule type" value="Genomic_DNA"/>
</dbReference>
<dbReference type="InterPro" id="IPR022755">
    <property type="entry name" value="Znf_C2H2_jaz"/>
</dbReference>
<dbReference type="GO" id="GO:0003676">
    <property type="term" value="F:nucleic acid binding"/>
    <property type="evidence" value="ECO:0007669"/>
    <property type="project" value="InterPro"/>
</dbReference>
<dbReference type="Pfam" id="PF12171">
    <property type="entry name" value="zf-C2H2_jaz"/>
    <property type="match status" value="1"/>
</dbReference>
<evidence type="ECO:0000256" key="3">
    <source>
        <dbReference type="ARBA" id="ARBA00022833"/>
    </source>
</evidence>
<dbReference type="GO" id="GO:0008270">
    <property type="term" value="F:zinc ion binding"/>
    <property type="evidence" value="ECO:0007669"/>
    <property type="project" value="UniProtKB-KW"/>
</dbReference>
<dbReference type="Gene3D" id="3.30.160.60">
    <property type="entry name" value="Classic Zinc Finger"/>
    <property type="match status" value="1"/>
</dbReference>
<feature type="compositionally biased region" description="Basic and acidic residues" evidence="4">
    <location>
        <begin position="433"/>
        <end position="444"/>
    </location>
</feature>
<dbReference type="GO" id="GO:0005634">
    <property type="term" value="C:nucleus"/>
    <property type="evidence" value="ECO:0007669"/>
    <property type="project" value="TreeGrafter"/>
</dbReference>
<feature type="region of interest" description="Disordered" evidence="4">
    <location>
        <begin position="421"/>
        <end position="458"/>
    </location>
</feature>
<dbReference type="InterPro" id="IPR013087">
    <property type="entry name" value="Znf_C2H2_type"/>
</dbReference>
<feature type="domain" description="C2H2-type" evidence="5">
    <location>
        <begin position="340"/>
        <end position="362"/>
    </location>
</feature>
<dbReference type="SUPFAM" id="SSF57667">
    <property type="entry name" value="beta-beta-alpha zinc fingers"/>
    <property type="match status" value="1"/>
</dbReference>
<dbReference type="PANTHER" id="PTHR15491">
    <property type="match status" value="1"/>
</dbReference>
<dbReference type="Pfam" id="PF23330">
    <property type="entry name" value="zf-C2H2_14"/>
    <property type="match status" value="1"/>
</dbReference>
<evidence type="ECO:0000256" key="1">
    <source>
        <dbReference type="ARBA" id="ARBA00022723"/>
    </source>
</evidence>
<keyword evidence="3" id="KW-0862">Zinc</keyword>
<evidence type="ECO:0000259" key="5">
    <source>
        <dbReference type="PROSITE" id="PS00028"/>
    </source>
</evidence>
<dbReference type="PROSITE" id="PS00028">
    <property type="entry name" value="ZINC_FINGER_C2H2_1"/>
    <property type="match status" value="1"/>
</dbReference>
<evidence type="ECO:0000256" key="4">
    <source>
        <dbReference type="SAM" id="MobiDB-lite"/>
    </source>
</evidence>
<keyword evidence="2" id="KW-0863">Zinc-finger</keyword>